<dbReference type="Gramene" id="MELO3C028649.2.1">
    <property type="protein sequence ID" value="MELO3C028649.2.1"/>
    <property type="gene ID" value="MELO3C028649.2"/>
</dbReference>
<protein>
    <submittedName>
        <fullName evidence="1">Uncharacterized protein</fullName>
    </submittedName>
</protein>
<evidence type="ECO:0000313" key="1">
    <source>
        <dbReference type="EnsemblPlants" id="MELO3C028649.2.1"/>
    </source>
</evidence>
<organism evidence="1">
    <name type="scientific">Cucumis melo</name>
    <name type="common">Muskmelon</name>
    <dbReference type="NCBI Taxonomy" id="3656"/>
    <lineage>
        <taxon>Eukaryota</taxon>
        <taxon>Viridiplantae</taxon>
        <taxon>Streptophyta</taxon>
        <taxon>Embryophyta</taxon>
        <taxon>Tracheophyta</taxon>
        <taxon>Spermatophyta</taxon>
        <taxon>Magnoliopsida</taxon>
        <taxon>eudicotyledons</taxon>
        <taxon>Gunneridae</taxon>
        <taxon>Pentapetalae</taxon>
        <taxon>rosids</taxon>
        <taxon>fabids</taxon>
        <taxon>Cucurbitales</taxon>
        <taxon>Cucurbitaceae</taxon>
        <taxon>Benincaseae</taxon>
        <taxon>Cucumis</taxon>
    </lineage>
</organism>
<name>A0A9I9E4K1_CUCME</name>
<accession>A0A9I9E4K1</accession>
<dbReference type="AlphaFoldDB" id="A0A9I9E4K1"/>
<dbReference type="EnsemblPlants" id="MELO3C028649.2.1">
    <property type="protein sequence ID" value="MELO3C028649.2.1"/>
    <property type="gene ID" value="MELO3C028649.2"/>
</dbReference>
<proteinExistence type="predicted"/>
<sequence>MSCTRISNCSPASGGILQPTTATVLISSKEGVSFISKVTTPTNHSSTNFSSICTAIRKLSNGIVKTFLAICSPKISCTLN</sequence>
<reference evidence="1" key="1">
    <citation type="submission" date="2023-03" db="UniProtKB">
        <authorList>
            <consortium name="EnsemblPlants"/>
        </authorList>
    </citation>
    <scope>IDENTIFICATION</scope>
</reference>